<gene>
    <name evidence="2" type="ORF">FCE95_14935</name>
</gene>
<dbReference type="AlphaFoldDB" id="A0A4U5JL20"/>
<protein>
    <submittedName>
        <fullName evidence="2">VOC family protein</fullName>
    </submittedName>
</protein>
<dbReference type="OrthoDB" id="9795306at2"/>
<dbReference type="InterPro" id="IPR029068">
    <property type="entry name" value="Glyas_Bleomycin-R_OHBP_Dase"/>
</dbReference>
<accession>A0A4U5JL20</accession>
<dbReference type="InterPro" id="IPR028973">
    <property type="entry name" value="PhnB-like"/>
</dbReference>
<proteinExistence type="predicted"/>
<feature type="domain" description="PhnB-like" evidence="1">
    <location>
        <begin position="5"/>
        <end position="135"/>
    </location>
</feature>
<evidence type="ECO:0000313" key="3">
    <source>
        <dbReference type="Proteomes" id="UP000308707"/>
    </source>
</evidence>
<sequence>MSIVNPYLNFDGNAKEAFEHYRSVFGGDFAVAMRFRDFPGNMGVGEADLDRMAHIALPIGKGQMLMASDVSGGYGANFKIGTNTYIHVEADSAADAQRVFDGLSAGGKTEMPLSKTEWAELYGICIDKFGVQWMVSYTGEVKFEG</sequence>
<dbReference type="Pfam" id="PF06983">
    <property type="entry name" value="3-dmu-9_3-mt"/>
    <property type="match status" value="1"/>
</dbReference>
<dbReference type="SUPFAM" id="SSF54593">
    <property type="entry name" value="Glyoxalase/Bleomycin resistance protein/Dihydroxybiphenyl dioxygenase"/>
    <property type="match status" value="1"/>
</dbReference>
<dbReference type="CDD" id="cd06588">
    <property type="entry name" value="PhnB_like"/>
    <property type="match status" value="1"/>
</dbReference>
<comment type="caution">
    <text evidence="2">The sequence shown here is derived from an EMBL/GenBank/DDBJ whole genome shotgun (WGS) entry which is preliminary data.</text>
</comment>
<reference evidence="2 3" key="1">
    <citation type="submission" date="2019-04" db="EMBL/GenBank/DDBJ databases">
        <title>Reference strain of H23.</title>
        <authorList>
            <person name="Luo X."/>
        </authorList>
    </citation>
    <scope>NUCLEOTIDE SEQUENCE [LARGE SCALE GENOMIC DNA]</scope>
    <source>
        <strain evidence="2 3">H23</strain>
    </source>
</reference>
<dbReference type="PANTHER" id="PTHR33990:SF1">
    <property type="entry name" value="PROTEIN YJDN"/>
    <property type="match status" value="1"/>
</dbReference>
<keyword evidence="3" id="KW-1185">Reference proteome</keyword>
<organism evidence="2 3">
    <name type="scientific">Luteimonas gilva</name>
    <dbReference type="NCBI Taxonomy" id="2572684"/>
    <lineage>
        <taxon>Bacteria</taxon>
        <taxon>Pseudomonadati</taxon>
        <taxon>Pseudomonadota</taxon>
        <taxon>Gammaproteobacteria</taxon>
        <taxon>Lysobacterales</taxon>
        <taxon>Lysobacteraceae</taxon>
        <taxon>Luteimonas</taxon>
    </lineage>
</organism>
<dbReference type="Gene3D" id="3.10.180.10">
    <property type="entry name" value="2,3-Dihydroxybiphenyl 1,2-Dioxygenase, domain 1"/>
    <property type="match status" value="1"/>
</dbReference>
<name>A0A4U5JL20_9GAMM</name>
<evidence type="ECO:0000259" key="1">
    <source>
        <dbReference type="Pfam" id="PF06983"/>
    </source>
</evidence>
<dbReference type="PANTHER" id="PTHR33990">
    <property type="entry name" value="PROTEIN YJDN-RELATED"/>
    <property type="match status" value="1"/>
</dbReference>
<evidence type="ECO:0000313" key="2">
    <source>
        <dbReference type="EMBL" id="TKR29825.1"/>
    </source>
</evidence>
<dbReference type="Proteomes" id="UP000308707">
    <property type="component" value="Unassembled WGS sequence"/>
</dbReference>
<dbReference type="EMBL" id="SZUA01000003">
    <property type="protein sequence ID" value="TKR29825.1"/>
    <property type="molecule type" value="Genomic_DNA"/>
</dbReference>